<name>A0A927IZK6_9MICO</name>
<comment type="caution">
    <text evidence="2">The sequence shown here is derived from an EMBL/GenBank/DDBJ whole genome shotgun (WGS) entry which is preliminary data.</text>
</comment>
<feature type="transmembrane region" description="Helical" evidence="1">
    <location>
        <begin position="193"/>
        <end position="215"/>
    </location>
</feature>
<evidence type="ECO:0000313" key="3">
    <source>
        <dbReference type="Proteomes" id="UP000610846"/>
    </source>
</evidence>
<feature type="transmembrane region" description="Helical" evidence="1">
    <location>
        <begin position="167"/>
        <end position="187"/>
    </location>
</feature>
<keyword evidence="1" id="KW-0812">Transmembrane</keyword>
<accession>A0A927IZK6</accession>
<evidence type="ECO:0000256" key="1">
    <source>
        <dbReference type="SAM" id="Phobius"/>
    </source>
</evidence>
<organism evidence="2 3">
    <name type="scientific">Cellulosimicrobium arenosum</name>
    <dbReference type="NCBI Taxonomy" id="2708133"/>
    <lineage>
        <taxon>Bacteria</taxon>
        <taxon>Bacillati</taxon>
        <taxon>Actinomycetota</taxon>
        <taxon>Actinomycetes</taxon>
        <taxon>Micrococcales</taxon>
        <taxon>Promicromonosporaceae</taxon>
        <taxon>Cellulosimicrobium</taxon>
    </lineage>
</organism>
<reference evidence="2" key="1">
    <citation type="journal article" date="2018" name="Curr. Microbiol.">
        <title>Cellulosimicrobium arenosum sp. nov., Isolated from Marine Sediment Sand.</title>
        <authorList>
            <person name="Oh M."/>
            <person name="Kim J.H."/>
            <person name="Yoon J.H."/>
            <person name="Schumann P."/>
            <person name="Kim W."/>
        </authorList>
    </citation>
    <scope>NUCLEOTIDE SEQUENCE</scope>
    <source>
        <strain evidence="2">KCTC 49039</strain>
    </source>
</reference>
<dbReference type="AlphaFoldDB" id="A0A927IZK6"/>
<sequence length="219" mass="23829">MTDDEAGQAGKEPEEEGRTLRETITVILLGLTAILTAWSGFEASKWGGEMSIAFSRASTQRIVASTEATNAQAARAIDLQVFGLYLEGVADDNDLLADFAEERFTPHFAVAFDEWYASEPLKNPDAAPSPFALESYVPPGQVESAEADERADAYFVRALANNQRGDNYTILTVLFALVLFFGAFANRFRTERISWAMVGGAAVLMVVGVGFLLSFPKII</sequence>
<gene>
    <name evidence="2" type="ORF">IF651_05135</name>
</gene>
<proteinExistence type="predicted"/>
<reference evidence="2" key="2">
    <citation type="submission" date="2020-09" db="EMBL/GenBank/DDBJ databases">
        <authorList>
            <person name="Yu Y."/>
        </authorList>
    </citation>
    <scope>NUCLEOTIDE SEQUENCE</scope>
    <source>
        <strain evidence="2">KCTC 49039</strain>
    </source>
</reference>
<dbReference type="EMBL" id="JACYHB010000003">
    <property type="protein sequence ID" value="MBD8078442.1"/>
    <property type="molecule type" value="Genomic_DNA"/>
</dbReference>
<keyword evidence="1" id="KW-1133">Transmembrane helix</keyword>
<keyword evidence="1" id="KW-0472">Membrane</keyword>
<dbReference type="Proteomes" id="UP000610846">
    <property type="component" value="Unassembled WGS sequence"/>
</dbReference>
<dbReference type="RefSeq" id="WP_191828027.1">
    <property type="nucleotide sequence ID" value="NZ_JACYHB010000003.1"/>
</dbReference>
<evidence type="ECO:0000313" key="2">
    <source>
        <dbReference type="EMBL" id="MBD8078442.1"/>
    </source>
</evidence>
<protein>
    <submittedName>
        <fullName evidence="2">Uncharacterized protein</fullName>
    </submittedName>
</protein>
<keyword evidence="3" id="KW-1185">Reference proteome</keyword>